<comment type="caution">
    <text evidence="3">The sequence shown here is derived from an EMBL/GenBank/DDBJ whole genome shotgun (WGS) entry which is preliminary data.</text>
</comment>
<reference evidence="3 4" key="1">
    <citation type="submission" date="2024-02" db="EMBL/GenBank/DDBJ databases">
        <title>Genome sequence of Aquincola sp. MAHUQ-54.</title>
        <authorList>
            <person name="Huq M.A."/>
        </authorList>
    </citation>
    <scope>NUCLEOTIDE SEQUENCE [LARGE SCALE GENOMIC DNA]</scope>
    <source>
        <strain evidence="3 4">MAHUQ-54</strain>
    </source>
</reference>
<evidence type="ECO:0000256" key="1">
    <source>
        <dbReference type="SAM" id="SignalP"/>
    </source>
</evidence>
<sequence>MPPIDRRTFHRLAARAAALPVLATLAPQAAQAAEPRPSTVARGLQNPWSLAFLPDGRMLVTEKRGQLRIVEPDGTVRAPLAGVPRVDAGGQGGLLDVVPDPRFADNQRVYWSFSEPGDDRGSNGTAVARGRLDGNTLSDVRVIFRQQPKAGGGSHFGSRLVFDRDGKLFVTLGDRFSRKDDAQVLANHIGKIVRIDTDGRAPADNPFAGQNGALPEIWSYGHRNVQGAALHPATGELWITEHGPQGGDELNIVGRGRNHGWPVITTGRNYGTGTRIGEGEVRDDVVAPLKHWVPVSIAPSGLAFLTSTRYPGWQGSLFLGALRGQALLRLELDGNQVVREERLLTRLGERIRDVRQGPDGLLYVLTDNADGRILRLEP</sequence>
<organism evidence="3 4">
    <name type="scientific">Aquincola agrisoli</name>
    <dbReference type="NCBI Taxonomy" id="3119538"/>
    <lineage>
        <taxon>Bacteria</taxon>
        <taxon>Pseudomonadati</taxon>
        <taxon>Pseudomonadota</taxon>
        <taxon>Betaproteobacteria</taxon>
        <taxon>Burkholderiales</taxon>
        <taxon>Sphaerotilaceae</taxon>
        <taxon>Aquincola</taxon>
    </lineage>
</organism>
<protein>
    <submittedName>
        <fullName evidence="3">PQQ-dependent sugar dehydrogenase</fullName>
        <ecNumber evidence="3">1.1.5.-</ecNumber>
    </submittedName>
</protein>
<dbReference type="GO" id="GO:0016491">
    <property type="term" value="F:oxidoreductase activity"/>
    <property type="evidence" value="ECO:0007669"/>
    <property type="project" value="UniProtKB-KW"/>
</dbReference>
<feature type="chain" id="PRO_5043679046" evidence="1">
    <location>
        <begin position="33"/>
        <end position="378"/>
    </location>
</feature>
<evidence type="ECO:0000313" key="3">
    <source>
        <dbReference type="EMBL" id="MEF7613429.1"/>
    </source>
</evidence>
<dbReference type="Gene3D" id="2.120.10.30">
    <property type="entry name" value="TolB, C-terminal domain"/>
    <property type="match status" value="1"/>
</dbReference>
<dbReference type="PROSITE" id="PS51318">
    <property type="entry name" value="TAT"/>
    <property type="match status" value="1"/>
</dbReference>
<dbReference type="InterPro" id="IPR011041">
    <property type="entry name" value="Quinoprot_gluc/sorb_DH_b-prop"/>
</dbReference>
<keyword evidence="1" id="KW-0732">Signal</keyword>
<dbReference type="RefSeq" id="WP_332288368.1">
    <property type="nucleotide sequence ID" value="NZ_JAZIBG010000017.1"/>
</dbReference>
<dbReference type="AlphaFoldDB" id="A0AAW9QDD8"/>
<dbReference type="EMBL" id="JAZIBG010000017">
    <property type="protein sequence ID" value="MEF7613429.1"/>
    <property type="molecule type" value="Genomic_DNA"/>
</dbReference>
<feature type="signal peptide" evidence="1">
    <location>
        <begin position="1"/>
        <end position="32"/>
    </location>
</feature>
<dbReference type="PANTHER" id="PTHR19328:SF75">
    <property type="entry name" value="ALDOSE SUGAR DEHYDROGENASE YLII"/>
    <property type="match status" value="1"/>
</dbReference>
<proteinExistence type="predicted"/>
<keyword evidence="4" id="KW-1185">Reference proteome</keyword>
<dbReference type="SUPFAM" id="SSF50952">
    <property type="entry name" value="Soluble quinoprotein glucose dehydrogenase"/>
    <property type="match status" value="1"/>
</dbReference>
<dbReference type="Proteomes" id="UP001336250">
    <property type="component" value="Unassembled WGS sequence"/>
</dbReference>
<feature type="domain" description="Glucose/Sorbosone dehydrogenase" evidence="2">
    <location>
        <begin position="44"/>
        <end position="375"/>
    </location>
</feature>
<dbReference type="PANTHER" id="PTHR19328">
    <property type="entry name" value="HEDGEHOG-INTERACTING PROTEIN"/>
    <property type="match status" value="1"/>
</dbReference>
<dbReference type="EC" id="1.1.5.-" evidence="3"/>
<dbReference type="InterPro" id="IPR006311">
    <property type="entry name" value="TAT_signal"/>
</dbReference>
<dbReference type="Pfam" id="PF07995">
    <property type="entry name" value="GSDH"/>
    <property type="match status" value="1"/>
</dbReference>
<gene>
    <name evidence="3" type="ORF">V4F39_05850</name>
</gene>
<keyword evidence="3" id="KW-0560">Oxidoreductase</keyword>
<evidence type="ECO:0000313" key="4">
    <source>
        <dbReference type="Proteomes" id="UP001336250"/>
    </source>
</evidence>
<accession>A0AAW9QDD8</accession>
<dbReference type="InterPro" id="IPR011042">
    <property type="entry name" value="6-blade_b-propeller_TolB-like"/>
</dbReference>
<evidence type="ECO:0000259" key="2">
    <source>
        <dbReference type="Pfam" id="PF07995"/>
    </source>
</evidence>
<dbReference type="InterPro" id="IPR012938">
    <property type="entry name" value="Glc/Sorbosone_DH"/>
</dbReference>
<name>A0AAW9QDD8_9BURK</name>